<dbReference type="AlphaFoldDB" id="A0AAQ1PDW3"/>
<gene>
    <name evidence="1" type="ORF">JV551A3_V1_2070207</name>
</gene>
<organism evidence="1 2">
    <name type="scientific">Pseudomonas inefficax</name>
    <dbReference type="NCBI Taxonomy" id="2078786"/>
    <lineage>
        <taxon>Bacteria</taxon>
        <taxon>Pseudomonadati</taxon>
        <taxon>Pseudomonadota</taxon>
        <taxon>Gammaproteobacteria</taxon>
        <taxon>Pseudomonadales</taxon>
        <taxon>Pseudomonadaceae</taxon>
        <taxon>Pseudomonas</taxon>
    </lineage>
</organism>
<proteinExistence type="predicted"/>
<comment type="caution">
    <text evidence="1">The sequence shown here is derived from an EMBL/GenBank/DDBJ whole genome shotgun (WGS) entry which is preliminary data.</text>
</comment>
<evidence type="ECO:0000313" key="2">
    <source>
        <dbReference type="Proteomes" id="UP000294335"/>
    </source>
</evidence>
<reference evidence="1 2" key="1">
    <citation type="submission" date="2018-02" db="EMBL/GenBank/DDBJ databases">
        <authorList>
            <person name="Dubost A."/>
        </authorList>
    </citation>
    <scope>NUCLEOTIDE SEQUENCE [LARGE SCALE GENOMIC DNA]</scope>
    <source>
        <strain evidence="2">JV551A3</strain>
    </source>
</reference>
<keyword evidence="2" id="KW-1185">Reference proteome</keyword>
<protein>
    <submittedName>
        <fullName evidence="1">Hydrophilic protein (Modular protein)</fullName>
    </submittedName>
</protein>
<dbReference type="Proteomes" id="UP000294335">
    <property type="component" value="Unassembled WGS sequence"/>
</dbReference>
<evidence type="ECO:0000313" key="1">
    <source>
        <dbReference type="EMBL" id="SPO63443.1"/>
    </source>
</evidence>
<dbReference type="EMBL" id="OPYN01000207">
    <property type="protein sequence ID" value="SPO63443.1"/>
    <property type="molecule type" value="Genomic_DNA"/>
</dbReference>
<accession>A0AAQ1PDW3</accession>
<sequence length="591" mass="66716">METGLAFLWERPCVAKGLQSSPGISAQMHKLLGLLCSPFATQGRSHRAGTGKLPFLAPQQRTHQPPHQLPPQLVGRLAHRRFDRLPCCTLQKLTSLVGKALFIRLGLRRWLHRFALALGQHLIRRLTVHRLVVTPRQRRSGNQRTALSRAQRPDTRLRWCNQYPLHHRRRALFFQRPHQRLANPQFGQHRQGFERRVGTEAIGHRPQRLLLLGGKCPQAMLNAQAQLGQHRIRQVPRRLGDEVHPNALGADQPHHLLQAILQCLGRIVEQQVGFIEEQRQHRLVGITTLGQLLEQLGQQPQQEGRIHLGGFVNQAAGVEQVNTPTAIRVWPQQVLELQPGLTEQRLGALLLQGRQPAQQGLGGGRGHKRAVFAQQLRVVLQVREQRLEVLEVEQQQAFTVGHLERRIQRRLLAVGQFQQVAQQQRPHFTEGSAQRVAGLPGNVPQAHRVSLWPVPQPGHAGDALGHLALRRTSSAQAAQVAFDIGGEHRNPRITERFRQMLQGDGLASTRRARYQAMAVSQPHGLPNRLAIRASAYNDGRNFRHLLILCSSFTVIRPIPVGDIRLNREEQPKRDFSGCCTALRLHVCKRLI</sequence>
<name>A0AAQ1PDW3_9PSED</name>